<keyword evidence="3" id="KW-1185">Reference proteome</keyword>
<dbReference type="PROSITE" id="PS50013">
    <property type="entry name" value="CHROMO_2"/>
    <property type="match status" value="1"/>
</dbReference>
<accession>A0A5C7I4F3</accession>
<comment type="caution">
    <text evidence="2">The sequence shown here is derived from an EMBL/GenBank/DDBJ whole genome shotgun (WGS) entry which is preliminary data.</text>
</comment>
<organism evidence="2 3">
    <name type="scientific">Acer yangbiense</name>
    <dbReference type="NCBI Taxonomy" id="1000413"/>
    <lineage>
        <taxon>Eukaryota</taxon>
        <taxon>Viridiplantae</taxon>
        <taxon>Streptophyta</taxon>
        <taxon>Embryophyta</taxon>
        <taxon>Tracheophyta</taxon>
        <taxon>Spermatophyta</taxon>
        <taxon>Magnoliopsida</taxon>
        <taxon>eudicotyledons</taxon>
        <taxon>Gunneridae</taxon>
        <taxon>Pentapetalae</taxon>
        <taxon>rosids</taxon>
        <taxon>malvids</taxon>
        <taxon>Sapindales</taxon>
        <taxon>Sapindaceae</taxon>
        <taxon>Hippocastanoideae</taxon>
        <taxon>Acereae</taxon>
        <taxon>Acer</taxon>
    </lineage>
</organism>
<dbReference type="InterPro" id="IPR023780">
    <property type="entry name" value="Chromo_domain"/>
</dbReference>
<reference evidence="3" key="1">
    <citation type="journal article" date="2019" name="Gigascience">
        <title>De novo genome assembly of the endangered Acer yangbiense, a plant species with extremely small populations endemic to Yunnan Province, China.</title>
        <authorList>
            <person name="Yang J."/>
            <person name="Wariss H.M."/>
            <person name="Tao L."/>
            <person name="Zhang R."/>
            <person name="Yun Q."/>
            <person name="Hollingsworth P."/>
            <person name="Dao Z."/>
            <person name="Luo G."/>
            <person name="Guo H."/>
            <person name="Ma Y."/>
            <person name="Sun W."/>
        </authorList>
    </citation>
    <scope>NUCLEOTIDE SEQUENCE [LARGE SCALE GENOMIC DNA]</scope>
    <source>
        <strain evidence="3">cv. Malutang</strain>
    </source>
</reference>
<gene>
    <name evidence="2" type="ORF">EZV62_011141</name>
</gene>
<dbReference type="SUPFAM" id="SSF54160">
    <property type="entry name" value="Chromo domain-like"/>
    <property type="match status" value="1"/>
</dbReference>
<evidence type="ECO:0000259" key="1">
    <source>
        <dbReference type="PROSITE" id="PS50013"/>
    </source>
</evidence>
<dbReference type="Gene3D" id="2.40.50.40">
    <property type="match status" value="1"/>
</dbReference>
<name>A0A5C7I4F3_9ROSI</name>
<dbReference type="Proteomes" id="UP000323000">
    <property type="component" value="Chromosome 4"/>
</dbReference>
<dbReference type="InterPro" id="IPR016197">
    <property type="entry name" value="Chromo-like_dom_sf"/>
</dbReference>
<feature type="domain" description="Chromo" evidence="1">
    <location>
        <begin position="85"/>
        <end position="133"/>
    </location>
</feature>
<dbReference type="EMBL" id="VAHF01000004">
    <property type="protein sequence ID" value="TXG64147.1"/>
    <property type="molecule type" value="Genomic_DNA"/>
</dbReference>
<evidence type="ECO:0000313" key="2">
    <source>
        <dbReference type="EMBL" id="TXG64147.1"/>
    </source>
</evidence>
<protein>
    <recommendedName>
        <fullName evidence="1">Chromo domain-containing protein</fullName>
    </recommendedName>
</protein>
<proteinExistence type="predicted"/>
<dbReference type="Pfam" id="PF00385">
    <property type="entry name" value="Chromo"/>
    <property type="match status" value="1"/>
</dbReference>
<dbReference type="AlphaFoldDB" id="A0A5C7I4F3"/>
<evidence type="ECO:0000313" key="3">
    <source>
        <dbReference type="Proteomes" id="UP000323000"/>
    </source>
</evidence>
<dbReference type="InterPro" id="IPR000953">
    <property type="entry name" value="Chromo/chromo_shadow_dom"/>
</dbReference>
<dbReference type="OrthoDB" id="5554229at2759"/>
<sequence>MTAISSPIPNWIEAVNEETKSHPSLVKLVGLVSKGEAVGPWHYQEAESRIHPVFHVSLLKKKLGENVTNQVQLPIVNDEDGKLCPRPQEILDHRMKRHRAEILVHWQGLSPAEATWENLEYMKKQFPDYILQT</sequence>